<organism evidence="6 7">
    <name type="scientific">Psychromarinibacter halotolerans</name>
    <dbReference type="NCBI Taxonomy" id="1775175"/>
    <lineage>
        <taxon>Bacteria</taxon>
        <taxon>Pseudomonadati</taxon>
        <taxon>Pseudomonadota</taxon>
        <taxon>Alphaproteobacteria</taxon>
        <taxon>Rhodobacterales</taxon>
        <taxon>Paracoccaceae</taxon>
        <taxon>Psychromarinibacter</taxon>
    </lineage>
</organism>
<dbReference type="InterPro" id="IPR050176">
    <property type="entry name" value="LTTR"/>
</dbReference>
<dbReference type="InterPro" id="IPR005119">
    <property type="entry name" value="LysR_subst-bd"/>
</dbReference>
<evidence type="ECO:0000313" key="7">
    <source>
        <dbReference type="Proteomes" id="UP001595632"/>
    </source>
</evidence>
<dbReference type="Pfam" id="PF03466">
    <property type="entry name" value="LysR_substrate"/>
    <property type="match status" value="1"/>
</dbReference>
<comment type="caution">
    <text evidence="6">The sequence shown here is derived from an EMBL/GenBank/DDBJ whole genome shotgun (WGS) entry which is preliminary data.</text>
</comment>
<evidence type="ECO:0000256" key="2">
    <source>
        <dbReference type="ARBA" id="ARBA00023015"/>
    </source>
</evidence>
<evidence type="ECO:0000256" key="1">
    <source>
        <dbReference type="ARBA" id="ARBA00009437"/>
    </source>
</evidence>
<evidence type="ECO:0000313" key="6">
    <source>
        <dbReference type="EMBL" id="MFC3145140.1"/>
    </source>
</evidence>
<reference evidence="7" key="1">
    <citation type="journal article" date="2019" name="Int. J. Syst. Evol. Microbiol.">
        <title>The Global Catalogue of Microorganisms (GCM) 10K type strain sequencing project: providing services to taxonomists for standard genome sequencing and annotation.</title>
        <authorList>
            <consortium name="The Broad Institute Genomics Platform"/>
            <consortium name="The Broad Institute Genome Sequencing Center for Infectious Disease"/>
            <person name="Wu L."/>
            <person name="Ma J."/>
        </authorList>
    </citation>
    <scope>NUCLEOTIDE SEQUENCE [LARGE SCALE GENOMIC DNA]</scope>
    <source>
        <strain evidence="7">KCTC 52366</strain>
    </source>
</reference>
<dbReference type="InterPro" id="IPR036390">
    <property type="entry name" value="WH_DNA-bd_sf"/>
</dbReference>
<dbReference type="NCBIfam" id="TIGR03298">
    <property type="entry name" value="argP"/>
    <property type="match status" value="1"/>
</dbReference>
<dbReference type="Gene3D" id="1.10.10.10">
    <property type="entry name" value="Winged helix-like DNA-binding domain superfamily/Winged helix DNA-binding domain"/>
    <property type="match status" value="1"/>
</dbReference>
<evidence type="ECO:0000256" key="3">
    <source>
        <dbReference type="ARBA" id="ARBA00023125"/>
    </source>
</evidence>
<protein>
    <submittedName>
        <fullName evidence="6">LysR family transcriptional regulator ArgP</fullName>
    </submittedName>
</protein>
<feature type="domain" description="HTH lysR-type" evidence="5">
    <location>
        <begin position="4"/>
        <end position="60"/>
    </location>
</feature>
<dbReference type="Proteomes" id="UP001595632">
    <property type="component" value="Unassembled WGS sequence"/>
</dbReference>
<name>A0ABV7GUE1_9RHOB</name>
<dbReference type="SUPFAM" id="SSF53850">
    <property type="entry name" value="Periplasmic binding protein-like II"/>
    <property type="match status" value="1"/>
</dbReference>
<keyword evidence="3" id="KW-0238">DNA-binding</keyword>
<dbReference type="SUPFAM" id="SSF46785">
    <property type="entry name" value="Winged helix' DNA-binding domain"/>
    <property type="match status" value="1"/>
</dbReference>
<keyword evidence="2" id="KW-0805">Transcription regulation</keyword>
<keyword evidence="7" id="KW-1185">Reference proteome</keyword>
<gene>
    <name evidence="6" type="ORF">ACFOGP_20635</name>
</gene>
<dbReference type="PANTHER" id="PTHR30579">
    <property type="entry name" value="TRANSCRIPTIONAL REGULATOR"/>
    <property type="match status" value="1"/>
</dbReference>
<keyword evidence="4" id="KW-0804">Transcription</keyword>
<dbReference type="RefSeq" id="WP_275634515.1">
    <property type="nucleotide sequence ID" value="NZ_JARGYD010000010.1"/>
</dbReference>
<comment type="similarity">
    <text evidence="1">Belongs to the LysR transcriptional regulatory family.</text>
</comment>
<evidence type="ECO:0000256" key="4">
    <source>
        <dbReference type="ARBA" id="ARBA00023163"/>
    </source>
</evidence>
<dbReference type="NCBIfam" id="NF009888">
    <property type="entry name" value="PRK13348.1"/>
    <property type="match status" value="1"/>
</dbReference>
<dbReference type="PANTHER" id="PTHR30579:SF2">
    <property type="entry name" value="HTH-TYPE TRANSCRIPTIONAL REGULATOR ARGP"/>
    <property type="match status" value="1"/>
</dbReference>
<dbReference type="Pfam" id="PF00126">
    <property type="entry name" value="HTH_1"/>
    <property type="match status" value="1"/>
</dbReference>
<proteinExistence type="inferred from homology"/>
<accession>A0ABV7GUE1</accession>
<dbReference type="Gene3D" id="3.40.190.290">
    <property type="match status" value="1"/>
</dbReference>
<dbReference type="NCBIfam" id="NF002964">
    <property type="entry name" value="PRK03635.1"/>
    <property type="match status" value="1"/>
</dbReference>
<dbReference type="InterPro" id="IPR000847">
    <property type="entry name" value="LysR_HTH_N"/>
</dbReference>
<dbReference type="InterPro" id="IPR036388">
    <property type="entry name" value="WH-like_DNA-bd_sf"/>
</dbReference>
<dbReference type="InterPro" id="IPR017685">
    <property type="entry name" value="ArgP"/>
</dbReference>
<evidence type="ECO:0000259" key="5">
    <source>
        <dbReference type="PROSITE" id="PS50931"/>
    </source>
</evidence>
<dbReference type="PROSITE" id="PS50931">
    <property type="entry name" value="HTH_LYSR"/>
    <property type="match status" value="1"/>
</dbReference>
<dbReference type="EMBL" id="JBHRTB010000010">
    <property type="protein sequence ID" value="MFC3145140.1"/>
    <property type="molecule type" value="Genomic_DNA"/>
</dbReference>
<sequence>MPQLDYPALAALSAVLRTGSFDAAAAQLGVTPSAVSQRIRALEERMGAVLVLRGAPCTPTETGDRLQRHAETVGLLERTLGEDLAALAPAPLRLAVNADSLATWFPAALAGAEGFVYDLVIDDQAHSHDWLRRGAVAAAVTAQPGPVQGCNSHPLGALRYIATCSPAFHARWFAGDVTADTLAAAPVMAFDAKDRLQHDWVRQAIGAEVPLRPHMAPSTHAFVDLALAGLAWGMNPEPLAADHIAQGRLVPLIPDLPHDTPLYWQVSRHVAAALEPLTRSVRRAAKARLVG</sequence>